<proteinExistence type="predicted"/>
<feature type="compositionally biased region" description="Polar residues" evidence="1">
    <location>
        <begin position="47"/>
        <end position="66"/>
    </location>
</feature>
<feature type="compositionally biased region" description="Basic and acidic residues" evidence="1">
    <location>
        <begin position="35"/>
        <end position="46"/>
    </location>
</feature>
<feature type="region of interest" description="Disordered" evidence="1">
    <location>
        <begin position="1"/>
        <end position="91"/>
    </location>
</feature>
<sequence>MRCSNCPVTEVKTGSPSPPHSFLPMGNHSNNNYDSSDKMIESDPHSSSEGVAAPTNTSSMPWQASDKNTRPFSERDFQPPEDIGTGLSGSSNWEAFKKETHLGLEAVRTPTDAGLMTQEDSDPSVLTLDPDPQLEEELAPMLGSPAISTASFSLSQTPREYNEEFSEADELSSSATEAESNGQESDLDSTDSEAENDTGLVLRRLDSLTAAVLNASGFGLEAVAHLLLQINHRMIGGLHGPTNRHEDGSDSSIVCDEAGVGASQSRVSGDAYTCVRNPIGSTQNTCVAGQSGNGTQSTSTTQQSKRRRNSELSENNDKSDDLTHPKKRPRTGFSEEPPPENTYACFFHKQNPNKYNPFNNQKFSKCPGPGPVELRRLQDHLDSAHVVQCGRCYGIFLDRKELKGHRELAMCPQSSGGSKVGIDEDQWGKIRGILSKKGNRDTHDVEKWFQIWDLLFPNNPRPSHPWNDRPHYGPQPPSQININDVLSRFDSYGSQLLTPEFPVQNIDTLRYYRSSFEAALRDYMADYNPSLPQSLGTEIPTSAREAQIMDYAQMNEQLDSTRVITTLPIPPSSDDSFGDAQDDPSLTTQEEFGPDFNQYLNFDDELSGANGGFEGLGGPDLDTTDT</sequence>
<comment type="caution">
    <text evidence="2">The sequence shown here is derived from an EMBL/GenBank/DDBJ whole genome shotgun (WGS) entry which is preliminary data.</text>
</comment>
<feature type="compositionally biased region" description="Gly residues" evidence="1">
    <location>
        <begin position="609"/>
        <end position="618"/>
    </location>
</feature>
<name>A0A3D8SPU3_9HELO</name>
<protein>
    <recommendedName>
        <fullName evidence="4">C2H2-type domain-containing protein</fullName>
    </recommendedName>
</protein>
<dbReference type="Proteomes" id="UP000256645">
    <property type="component" value="Unassembled WGS sequence"/>
</dbReference>
<evidence type="ECO:0000313" key="3">
    <source>
        <dbReference type="Proteomes" id="UP000256645"/>
    </source>
</evidence>
<dbReference type="AlphaFoldDB" id="A0A3D8SPU3"/>
<evidence type="ECO:0000313" key="2">
    <source>
        <dbReference type="EMBL" id="RDW88312.1"/>
    </source>
</evidence>
<dbReference type="EMBL" id="PDLM01000001">
    <property type="protein sequence ID" value="RDW88312.1"/>
    <property type="molecule type" value="Genomic_DNA"/>
</dbReference>
<feature type="compositionally biased region" description="Acidic residues" evidence="1">
    <location>
        <begin position="185"/>
        <end position="195"/>
    </location>
</feature>
<feature type="compositionally biased region" description="Low complexity" evidence="1">
    <location>
        <begin position="289"/>
        <end position="303"/>
    </location>
</feature>
<organism evidence="2 3">
    <name type="scientific">Coleophoma cylindrospora</name>
    <dbReference type="NCBI Taxonomy" id="1849047"/>
    <lineage>
        <taxon>Eukaryota</taxon>
        <taxon>Fungi</taxon>
        <taxon>Dikarya</taxon>
        <taxon>Ascomycota</taxon>
        <taxon>Pezizomycotina</taxon>
        <taxon>Leotiomycetes</taxon>
        <taxon>Helotiales</taxon>
        <taxon>Dermateaceae</taxon>
        <taxon>Coleophoma</taxon>
    </lineage>
</organism>
<feature type="region of interest" description="Disordered" evidence="1">
    <location>
        <begin position="155"/>
        <end position="195"/>
    </location>
</feature>
<dbReference type="OrthoDB" id="3558302at2759"/>
<dbReference type="PANTHER" id="PTHR38166">
    <property type="entry name" value="C2H2-TYPE DOMAIN-CONTAINING PROTEIN-RELATED"/>
    <property type="match status" value="1"/>
</dbReference>
<feature type="region of interest" description="Disordered" evidence="1">
    <location>
        <begin position="104"/>
        <end position="130"/>
    </location>
</feature>
<feature type="compositionally biased region" description="Polar residues" evidence="1">
    <location>
        <begin position="171"/>
        <end position="184"/>
    </location>
</feature>
<feature type="compositionally biased region" description="Basic and acidic residues" evidence="1">
    <location>
        <begin position="309"/>
        <end position="324"/>
    </location>
</feature>
<accession>A0A3D8SPU3</accession>
<feature type="region of interest" description="Disordered" evidence="1">
    <location>
        <begin position="566"/>
        <end position="626"/>
    </location>
</feature>
<feature type="compositionally biased region" description="Basic and acidic residues" evidence="1">
    <location>
        <begin position="67"/>
        <end position="78"/>
    </location>
</feature>
<evidence type="ECO:0008006" key="4">
    <source>
        <dbReference type="Google" id="ProtNLM"/>
    </source>
</evidence>
<feature type="region of interest" description="Disordered" evidence="1">
    <location>
        <begin position="285"/>
        <end position="347"/>
    </location>
</feature>
<keyword evidence="3" id="KW-1185">Reference proteome</keyword>
<gene>
    <name evidence="2" type="ORF">BP6252_00344</name>
</gene>
<dbReference type="PANTHER" id="PTHR38166:SF1">
    <property type="entry name" value="C2H2-TYPE DOMAIN-CONTAINING PROTEIN"/>
    <property type="match status" value="1"/>
</dbReference>
<reference evidence="2 3" key="1">
    <citation type="journal article" date="2018" name="IMA Fungus">
        <title>IMA Genome-F 9: Draft genome sequence of Annulohypoxylon stygium, Aspergillus mulundensis, Berkeleyomyces basicola (syn. Thielaviopsis basicola), Ceratocystis smalleyi, two Cercospora beticola strains, Coleophoma cylindrospora, Fusarium fracticaudum, Phialophora cf. hyalina, and Morchella septimelata.</title>
        <authorList>
            <person name="Wingfield B.D."/>
            <person name="Bills G.F."/>
            <person name="Dong Y."/>
            <person name="Huang W."/>
            <person name="Nel W.J."/>
            <person name="Swalarsk-Parry B.S."/>
            <person name="Vaghefi N."/>
            <person name="Wilken P.M."/>
            <person name="An Z."/>
            <person name="de Beer Z.W."/>
            <person name="De Vos L."/>
            <person name="Chen L."/>
            <person name="Duong T.A."/>
            <person name="Gao Y."/>
            <person name="Hammerbacher A."/>
            <person name="Kikkert J.R."/>
            <person name="Li Y."/>
            <person name="Li H."/>
            <person name="Li K."/>
            <person name="Li Q."/>
            <person name="Liu X."/>
            <person name="Ma X."/>
            <person name="Naidoo K."/>
            <person name="Pethybridge S.J."/>
            <person name="Sun J."/>
            <person name="Steenkamp E.T."/>
            <person name="van der Nest M.A."/>
            <person name="van Wyk S."/>
            <person name="Wingfield M.J."/>
            <person name="Xiong C."/>
            <person name="Yue Q."/>
            <person name="Zhang X."/>
        </authorList>
    </citation>
    <scope>NUCLEOTIDE SEQUENCE [LARGE SCALE GENOMIC DNA]</scope>
    <source>
        <strain evidence="2 3">BP6252</strain>
    </source>
</reference>
<evidence type="ECO:0000256" key="1">
    <source>
        <dbReference type="SAM" id="MobiDB-lite"/>
    </source>
</evidence>